<feature type="region of interest" description="Disordered" evidence="1">
    <location>
        <begin position="108"/>
        <end position="132"/>
    </location>
</feature>
<sequence length="132" mass="14683">MRSRPTYGDGVLAEPPHASRLLSADAHRKPSRVTWRIVRRFLTFAAALVLLWVAKVHRERAVKATRRGAGAAKMFPTRPRRPKPTLTEASKAAREADTELNRALAHTEALRRARSEGTAARVNRLPAEDEGT</sequence>
<protein>
    <submittedName>
        <fullName evidence="3">Predicted protein</fullName>
    </submittedName>
</protein>
<dbReference type="EMBL" id="GG663739">
    <property type="protein sequence ID" value="EEH56922.1"/>
    <property type="molecule type" value="Genomic_DNA"/>
</dbReference>
<organism evidence="4">
    <name type="scientific">Micromonas pusilla (strain CCMP1545)</name>
    <name type="common">Picoplanktonic green alga</name>
    <dbReference type="NCBI Taxonomy" id="564608"/>
    <lineage>
        <taxon>Eukaryota</taxon>
        <taxon>Viridiplantae</taxon>
        <taxon>Chlorophyta</taxon>
        <taxon>Mamiellophyceae</taxon>
        <taxon>Mamiellales</taxon>
        <taxon>Mamiellaceae</taxon>
        <taxon>Micromonas</taxon>
    </lineage>
</organism>
<keyword evidence="2" id="KW-0472">Membrane</keyword>
<dbReference type="AlphaFoldDB" id="C1MTD2"/>
<name>C1MTD2_MICPC</name>
<keyword evidence="2" id="KW-0812">Transmembrane</keyword>
<evidence type="ECO:0000256" key="2">
    <source>
        <dbReference type="SAM" id="Phobius"/>
    </source>
</evidence>
<dbReference type="RefSeq" id="XP_003058467.1">
    <property type="nucleotide sequence ID" value="XM_003058421.1"/>
</dbReference>
<feature type="region of interest" description="Disordered" evidence="1">
    <location>
        <begin position="62"/>
        <end position="95"/>
    </location>
</feature>
<dbReference type="Proteomes" id="UP000001876">
    <property type="component" value="Unassembled WGS sequence"/>
</dbReference>
<feature type="transmembrane region" description="Helical" evidence="2">
    <location>
        <begin position="37"/>
        <end position="54"/>
    </location>
</feature>
<evidence type="ECO:0000313" key="3">
    <source>
        <dbReference type="EMBL" id="EEH56922.1"/>
    </source>
</evidence>
<keyword evidence="4" id="KW-1185">Reference proteome</keyword>
<proteinExistence type="predicted"/>
<dbReference type="KEGG" id="mpp:MICPUCDRAFT_58028"/>
<gene>
    <name evidence="3" type="ORF">MICPUCDRAFT_58028</name>
</gene>
<accession>C1MTD2</accession>
<keyword evidence="2" id="KW-1133">Transmembrane helix</keyword>
<evidence type="ECO:0000313" key="4">
    <source>
        <dbReference type="Proteomes" id="UP000001876"/>
    </source>
</evidence>
<dbReference type="GeneID" id="9684284"/>
<reference evidence="3 4" key="1">
    <citation type="journal article" date="2009" name="Science">
        <title>Green evolution and dynamic adaptations revealed by genomes of the marine picoeukaryotes Micromonas.</title>
        <authorList>
            <person name="Worden A.Z."/>
            <person name="Lee J.H."/>
            <person name="Mock T."/>
            <person name="Rouze P."/>
            <person name="Simmons M.P."/>
            <person name="Aerts A.L."/>
            <person name="Allen A.E."/>
            <person name="Cuvelier M.L."/>
            <person name="Derelle E."/>
            <person name="Everett M.V."/>
            <person name="Foulon E."/>
            <person name="Grimwood J."/>
            <person name="Gundlach H."/>
            <person name="Henrissat B."/>
            <person name="Napoli C."/>
            <person name="McDonald S.M."/>
            <person name="Parker M.S."/>
            <person name="Rombauts S."/>
            <person name="Salamov A."/>
            <person name="Von Dassow P."/>
            <person name="Badger J.H."/>
            <person name="Coutinho P.M."/>
            <person name="Demir E."/>
            <person name="Dubchak I."/>
            <person name="Gentemann C."/>
            <person name="Eikrem W."/>
            <person name="Gready J.E."/>
            <person name="John U."/>
            <person name="Lanier W."/>
            <person name="Lindquist E.A."/>
            <person name="Lucas S."/>
            <person name="Mayer K.F."/>
            <person name="Moreau H."/>
            <person name="Not F."/>
            <person name="Otillar R."/>
            <person name="Panaud O."/>
            <person name="Pangilinan J."/>
            <person name="Paulsen I."/>
            <person name="Piegu B."/>
            <person name="Poliakov A."/>
            <person name="Robbens S."/>
            <person name="Schmutz J."/>
            <person name="Toulza E."/>
            <person name="Wyss T."/>
            <person name="Zelensky A."/>
            <person name="Zhou K."/>
            <person name="Armbrust E.V."/>
            <person name="Bhattacharya D."/>
            <person name="Goodenough U.W."/>
            <person name="Van de Peer Y."/>
            <person name="Grigoriev I.V."/>
        </authorList>
    </citation>
    <scope>NUCLEOTIDE SEQUENCE [LARGE SCALE GENOMIC DNA]</scope>
    <source>
        <strain evidence="3 4">CCMP1545</strain>
    </source>
</reference>
<evidence type="ECO:0000256" key="1">
    <source>
        <dbReference type="SAM" id="MobiDB-lite"/>
    </source>
</evidence>